<keyword evidence="1" id="KW-0808">Transferase</keyword>
<keyword evidence="1" id="KW-0418">Kinase</keyword>
<dbReference type="AlphaFoldDB" id="A0AAD3N7B7"/>
<proteinExistence type="predicted"/>
<comment type="caution">
    <text evidence="1">The sequence shown here is derived from an EMBL/GenBank/DDBJ whole genome shotgun (WGS) entry which is preliminary data.</text>
</comment>
<dbReference type="EMBL" id="BRZM01000098">
    <property type="protein sequence ID" value="GLD66819.1"/>
    <property type="molecule type" value="Genomic_DNA"/>
</dbReference>
<gene>
    <name evidence="1" type="ORF">AKAME5_001819600</name>
</gene>
<sequence length="115" mass="12242">MFTNAPFRPPYSSAAAARCVLLSPFGKEGGWGSAQGLISSCSWSSCCKPRSRCVGTSFPSTIPSLQLAKYSRHFEGPVPQQLVAAHGVMSNGRQASRCGISPIGPLHSWTSEWAL</sequence>
<keyword evidence="2" id="KW-1185">Reference proteome</keyword>
<dbReference type="Proteomes" id="UP001279410">
    <property type="component" value="Unassembled WGS sequence"/>
</dbReference>
<name>A0AAD3N7B7_LATJO</name>
<evidence type="ECO:0000313" key="1">
    <source>
        <dbReference type="EMBL" id="GLD66819.1"/>
    </source>
</evidence>
<protein>
    <submittedName>
        <fullName evidence="1">AP2-associated protein kinase 1-like isoform X1</fullName>
    </submittedName>
</protein>
<organism evidence="1 2">
    <name type="scientific">Lates japonicus</name>
    <name type="common">Japanese lates</name>
    <dbReference type="NCBI Taxonomy" id="270547"/>
    <lineage>
        <taxon>Eukaryota</taxon>
        <taxon>Metazoa</taxon>
        <taxon>Chordata</taxon>
        <taxon>Craniata</taxon>
        <taxon>Vertebrata</taxon>
        <taxon>Euteleostomi</taxon>
        <taxon>Actinopterygii</taxon>
        <taxon>Neopterygii</taxon>
        <taxon>Teleostei</taxon>
        <taxon>Neoteleostei</taxon>
        <taxon>Acanthomorphata</taxon>
        <taxon>Carangaria</taxon>
        <taxon>Carangaria incertae sedis</taxon>
        <taxon>Centropomidae</taxon>
        <taxon>Lates</taxon>
    </lineage>
</organism>
<reference evidence="1" key="1">
    <citation type="submission" date="2022-08" db="EMBL/GenBank/DDBJ databases">
        <title>Genome sequencing of akame (Lates japonicus).</title>
        <authorList>
            <person name="Hashiguchi Y."/>
            <person name="Takahashi H."/>
        </authorList>
    </citation>
    <scope>NUCLEOTIDE SEQUENCE</scope>
    <source>
        <strain evidence="1">Kochi</strain>
    </source>
</reference>
<dbReference type="GO" id="GO:0016301">
    <property type="term" value="F:kinase activity"/>
    <property type="evidence" value="ECO:0007669"/>
    <property type="project" value="UniProtKB-KW"/>
</dbReference>
<accession>A0AAD3N7B7</accession>
<evidence type="ECO:0000313" key="2">
    <source>
        <dbReference type="Proteomes" id="UP001279410"/>
    </source>
</evidence>